<dbReference type="GO" id="GO:0005829">
    <property type="term" value="C:cytosol"/>
    <property type="evidence" value="ECO:0007669"/>
    <property type="project" value="UniProtKB-ARBA"/>
</dbReference>
<dbReference type="AlphaFoldDB" id="A0A5E4Z7W7"/>
<proteinExistence type="predicted"/>
<dbReference type="SUPFAM" id="SSF50249">
    <property type="entry name" value="Nucleic acid-binding proteins"/>
    <property type="match status" value="1"/>
</dbReference>
<dbReference type="GO" id="GO:0003676">
    <property type="term" value="F:nucleic acid binding"/>
    <property type="evidence" value="ECO:0007669"/>
    <property type="project" value="InterPro"/>
</dbReference>
<organism evidence="4 5">
    <name type="scientific">Pandoraea iniqua</name>
    <dbReference type="NCBI Taxonomy" id="2508288"/>
    <lineage>
        <taxon>Bacteria</taxon>
        <taxon>Pseudomonadati</taxon>
        <taxon>Pseudomonadota</taxon>
        <taxon>Betaproteobacteria</taxon>
        <taxon>Burkholderiales</taxon>
        <taxon>Burkholderiaceae</taxon>
        <taxon>Pandoraea</taxon>
    </lineage>
</organism>
<dbReference type="PANTHER" id="PTHR11544">
    <property type="entry name" value="COLD SHOCK DOMAIN CONTAINING PROTEINS"/>
    <property type="match status" value="1"/>
</dbReference>
<dbReference type="PROSITE" id="PS51857">
    <property type="entry name" value="CSD_2"/>
    <property type="match status" value="1"/>
</dbReference>
<protein>
    <submittedName>
        <fullName evidence="4">Cold-shock protein</fullName>
    </submittedName>
</protein>
<dbReference type="Proteomes" id="UP000333828">
    <property type="component" value="Unassembled WGS sequence"/>
</dbReference>
<evidence type="ECO:0000313" key="5">
    <source>
        <dbReference type="Proteomes" id="UP000333828"/>
    </source>
</evidence>
<dbReference type="InterPro" id="IPR012156">
    <property type="entry name" value="Cold_shock_CspA"/>
</dbReference>
<keyword evidence="2" id="KW-0963">Cytoplasm</keyword>
<sequence length="70" mass="7478">MARGKVKFFNNDRGFGFITPDDGSEAVFVHSSKLTNVAGQTLVDGMLVEYDVAQGAKGPTAENVKVTDTK</sequence>
<dbReference type="InterPro" id="IPR011129">
    <property type="entry name" value="CSD"/>
</dbReference>
<dbReference type="InterPro" id="IPR002059">
    <property type="entry name" value="CSP_DNA-bd"/>
</dbReference>
<gene>
    <name evidence="4" type="ORF">PIN31115_05104</name>
</gene>
<dbReference type="Pfam" id="PF00313">
    <property type="entry name" value="CSD"/>
    <property type="match status" value="1"/>
</dbReference>
<evidence type="ECO:0000313" key="4">
    <source>
        <dbReference type="EMBL" id="VVE56767.1"/>
    </source>
</evidence>
<evidence type="ECO:0000256" key="1">
    <source>
        <dbReference type="ARBA" id="ARBA00004496"/>
    </source>
</evidence>
<feature type="domain" description="CSD" evidence="3">
    <location>
        <begin position="1"/>
        <end position="66"/>
    </location>
</feature>
<name>A0A5E4Z7W7_9BURK</name>
<dbReference type="RefSeq" id="WP_150686453.1">
    <property type="nucleotide sequence ID" value="NZ_CABPSI010000007.1"/>
</dbReference>
<dbReference type="CDD" id="cd04458">
    <property type="entry name" value="CSP_CDS"/>
    <property type="match status" value="1"/>
</dbReference>
<dbReference type="SMART" id="SM00357">
    <property type="entry name" value="CSP"/>
    <property type="match status" value="1"/>
</dbReference>
<dbReference type="InterPro" id="IPR050181">
    <property type="entry name" value="Cold_shock_domain"/>
</dbReference>
<keyword evidence="5" id="KW-1185">Reference proteome</keyword>
<evidence type="ECO:0000256" key="2">
    <source>
        <dbReference type="ARBA" id="ARBA00022490"/>
    </source>
</evidence>
<dbReference type="PIRSF" id="PIRSF002599">
    <property type="entry name" value="Cold_shock_A"/>
    <property type="match status" value="1"/>
</dbReference>
<comment type="subcellular location">
    <subcellularLocation>
        <location evidence="1">Cytoplasm</location>
    </subcellularLocation>
</comment>
<dbReference type="InterPro" id="IPR012340">
    <property type="entry name" value="NA-bd_OB-fold"/>
</dbReference>
<dbReference type="PRINTS" id="PR00050">
    <property type="entry name" value="COLDSHOCK"/>
</dbReference>
<accession>A0A5E4Z7W7</accession>
<reference evidence="4 5" key="1">
    <citation type="submission" date="2019-08" db="EMBL/GenBank/DDBJ databases">
        <authorList>
            <person name="Peeters C."/>
        </authorList>
    </citation>
    <scope>NUCLEOTIDE SEQUENCE [LARGE SCALE GENOMIC DNA]</scope>
    <source>
        <strain evidence="4 5">LMG 31115</strain>
    </source>
</reference>
<dbReference type="Gene3D" id="2.40.50.140">
    <property type="entry name" value="Nucleic acid-binding proteins"/>
    <property type="match status" value="1"/>
</dbReference>
<dbReference type="EMBL" id="CABPSI010000007">
    <property type="protein sequence ID" value="VVE56767.1"/>
    <property type="molecule type" value="Genomic_DNA"/>
</dbReference>
<evidence type="ECO:0000259" key="3">
    <source>
        <dbReference type="PROSITE" id="PS51857"/>
    </source>
</evidence>